<dbReference type="KEGG" id="msaa:QYS49_07050"/>
<gene>
    <name evidence="2" type="ORF">QYS49_07050</name>
</gene>
<evidence type="ECO:0000313" key="3">
    <source>
        <dbReference type="Proteomes" id="UP001230496"/>
    </source>
</evidence>
<proteinExistence type="predicted"/>
<keyword evidence="1" id="KW-0472">Membrane</keyword>
<evidence type="ECO:0000313" key="2">
    <source>
        <dbReference type="EMBL" id="WKK76985.2"/>
    </source>
</evidence>
<sequence>MNTAKTILGIVAGITTGAVIGVLFAPEKGRDTRRKMIKRSTDLSDAIDKRIESKFEEYERKLDEMVKDLTGRISPLTNTKDEHRKKEHVN</sequence>
<keyword evidence="1" id="KW-1133">Transmembrane helix</keyword>
<keyword evidence="3" id="KW-1185">Reference proteome</keyword>
<accession>A0AA49GAU9</accession>
<feature type="transmembrane region" description="Helical" evidence="1">
    <location>
        <begin position="6"/>
        <end position="26"/>
    </location>
</feature>
<dbReference type="RefSeq" id="WP_308349991.1">
    <property type="nucleotide sequence ID" value="NZ_CP129971.1"/>
</dbReference>
<reference evidence="2 3" key="1">
    <citation type="submission" date="2023-08" db="EMBL/GenBank/DDBJ databases">
        <title>Comparative genomics and taxonomic characterization of three novel marine species of genus Marivirga.</title>
        <authorList>
            <person name="Muhammad N."/>
            <person name="Kim S.-G."/>
        </authorList>
    </citation>
    <scope>NUCLEOTIDE SEQUENCE [LARGE SCALE GENOMIC DNA]</scope>
    <source>
        <strain evidence="2 3">BDSF4-3</strain>
    </source>
</reference>
<evidence type="ECO:0000256" key="1">
    <source>
        <dbReference type="SAM" id="Phobius"/>
    </source>
</evidence>
<protein>
    <submittedName>
        <fullName evidence="2">YtxH domain-containing protein</fullName>
    </submittedName>
</protein>
<organism evidence="2 3">
    <name type="scientific">Marivirga salinarum</name>
    <dbReference type="NCBI Taxonomy" id="3059078"/>
    <lineage>
        <taxon>Bacteria</taxon>
        <taxon>Pseudomonadati</taxon>
        <taxon>Bacteroidota</taxon>
        <taxon>Cytophagia</taxon>
        <taxon>Cytophagales</taxon>
        <taxon>Marivirgaceae</taxon>
        <taxon>Marivirga</taxon>
    </lineage>
</organism>
<dbReference type="Proteomes" id="UP001230496">
    <property type="component" value="Chromosome"/>
</dbReference>
<dbReference type="EMBL" id="CP129971">
    <property type="protein sequence ID" value="WKK76985.2"/>
    <property type="molecule type" value="Genomic_DNA"/>
</dbReference>
<dbReference type="AlphaFoldDB" id="A0AA49GAU9"/>
<keyword evidence="1" id="KW-0812">Transmembrane</keyword>
<dbReference type="InterPro" id="IPR024623">
    <property type="entry name" value="YtxH"/>
</dbReference>
<dbReference type="Pfam" id="PF12732">
    <property type="entry name" value="YtxH"/>
    <property type="match status" value="1"/>
</dbReference>
<name>A0AA49GAU9_9BACT</name>